<dbReference type="RefSeq" id="XP_047774472.1">
    <property type="nucleotide sequence ID" value="XM_047921038.1"/>
</dbReference>
<evidence type="ECO:0008006" key="3">
    <source>
        <dbReference type="Google" id="ProtNLM"/>
    </source>
</evidence>
<accession>A0ABQ8K4L0</accession>
<protein>
    <recommendedName>
        <fullName evidence="3">Reverse transcriptase zinc-binding domain-containing protein</fullName>
    </recommendedName>
</protein>
<organism evidence="1 2">
    <name type="scientific">Rhodofomes roseus</name>
    <dbReference type="NCBI Taxonomy" id="34475"/>
    <lineage>
        <taxon>Eukaryota</taxon>
        <taxon>Fungi</taxon>
        <taxon>Dikarya</taxon>
        <taxon>Basidiomycota</taxon>
        <taxon>Agaricomycotina</taxon>
        <taxon>Agaricomycetes</taxon>
        <taxon>Polyporales</taxon>
        <taxon>Rhodofomes</taxon>
    </lineage>
</organism>
<name>A0ABQ8K4L0_9APHY</name>
<sequence>DSTTRQGEVIAALHIAQTVPLDVPLHFITGSNTLAKILITCLPKWEDIGWIGVSGATYLRALVNKLRQRCAVTSFRTLKSPRELALRNIVSDRLRTRWASTPQTPVNPTEDTTFKLSGAKVATLTQRIAYRGIREQTRTPKRPSTVRTMSSLMTYVQTKDETALEASVWKSTRHRDLTRPIADFIWKNLHKAYKVGTYWTHIPNYEDRARCTPCNAMDSLEHILLHCNADHQHVLWQLTRRILQRKGFTDTSVSYNDILSIGLSPRVTKNSPTRELHLRLKRIVVSETAHLIWKLRCERVIQHEDNPEWRHHIRSIIAKWFHAINKRLRIDIWSTKRRFGRLQKNRNLVLATWTRVLEDELALPEDWTTVHRFLVGIDPGLCIDVDPG</sequence>
<keyword evidence="2" id="KW-1185">Reference proteome</keyword>
<dbReference type="EMBL" id="JADCUA010000026">
    <property type="protein sequence ID" value="KAH9831345.1"/>
    <property type="molecule type" value="Genomic_DNA"/>
</dbReference>
<reference evidence="1 2" key="1">
    <citation type="journal article" date="2021" name="Environ. Microbiol.">
        <title>Gene family expansions and transcriptome signatures uncover fungal adaptations to wood decay.</title>
        <authorList>
            <person name="Hage H."/>
            <person name="Miyauchi S."/>
            <person name="Viragh M."/>
            <person name="Drula E."/>
            <person name="Min B."/>
            <person name="Chaduli D."/>
            <person name="Navarro D."/>
            <person name="Favel A."/>
            <person name="Norest M."/>
            <person name="Lesage-Meessen L."/>
            <person name="Balint B."/>
            <person name="Merenyi Z."/>
            <person name="de Eugenio L."/>
            <person name="Morin E."/>
            <person name="Martinez A.T."/>
            <person name="Baldrian P."/>
            <person name="Stursova M."/>
            <person name="Martinez M.J."/>
            <person name="Novotny C."/>
            <person name="Magnuson J.K."/>
            <person name="Spatafora J.W."/>
            <person name="Maurice S."/>
            <person name="Pangilinan J."/>
            <person name="Andreopoulos W."/>
            <person name="LaButti K."/>
            <person name="Hundley H."/>
            <person name="Na H."/>
            <person name="Kuo A."/>
            <person name="Barry K."/>
            <person name="Lipzen A."/>
            <person name="Henrissat B."/>
            <person name="Riley R."/>
            <person name="Ahrendt S."/>
            <person name="Nagy L.G."/>
            <person name="Grigoriev I.V."/>
            <person name="Martin F."/>
            <person name="Rosso M.N."/>
        </authorList>
    </citation>
    <scope>NUCLEOTIDE SEQUENCE [LARGE SCALE GENOMIC DNA]</scope>
    <source>
        <strain evidence="1 2">CIRM-BRFM 1785</strain>
    </source>
</reference>
<evidence type="ECO:0000313" key="1">
    <source>
        <dbReference type="EMBL" id="KAH9831345.1"/>
    </source>
</evidence>
<gene>
    <name evidence="1" type="ORF">C8Q71DRAFT_715351</name>
</gene>
<feature type="non-terminal residue" evidence="1">
    <location>
        <position position="1"/>
    </location>
</feature>
<dbReference type="GeneID" id="72001770"/>
<proteinExistence type="predicted"/>
<evidence type="ECO:0000313" key="2">
    <source>
        <dbReference type="Proteomes" id="UP000814176"/>
    </source>
</evidence>
<dbReference type="Proteomes" id="UP000814176">
    <property type="component" value="Unassembled WGS sequence"/>
</dbReference>
<comment type="caution">
    <text evidence="1">The sequence shown here is derived from an EMBL/GenBank/DDBJ whole genome shotgun (WGS) entry which is preliminary data.</text>
</comment>